<dbReference type="OrthoDB" id="429991at2759"/>
<protein>
    <submittedName>
        <fullName evidence="1">Uncharacterized protein</fullName>
    </submittedName>
</protein>
<evidence type="ECO:0000313" key="1">
    <source>
        <dbReference type="EMBL" id="CAG9829950.1"/>
    </source>
</evidence>
<dbReference type="GO" id="GO:0005856">
    <property type="term" value="C:cytoskeleton"/>
    <property type="evidence" value="ECO:0007669"/>
    <property type="project" value="TreeGrafter"/>
</dbReference>
<dbReference type="EMBL" id="OU898277">
    <property type="protein sequence ID" value="CAG9829950.1"/>
    <property type="molecule type" value="Genomic_DNA"/>
</dbReference>
<keyword evidence="2" id="KW-1185">Reference proteome</keyword>
<dbReference type="PANTHER" id="PTHR21580:SF28">
    <property type="entry name" value="BOREALIN N-TERMINAL DOMAIN-CONTAINING PROTEIN-RELATED"/>
    <property type="match status" value="1"/>
</dbReference>
<organism evidence="1 2">
    <name type="scientific">Diabrotica balteata</name>
    <name type="common">Banded cucumber beetle</name>
    <dbReference type="NCBI Taxonomy" id="107213"/>
    <lineage>
        <taxon>Eukaryota</taxon>
        <taxon>Metazoa</taxon>
        <taxon>Ecdysozoa</taxon>
        <taxon>Arthropoda</taxon>
        <taxon>Hexapoda</taxon>
        <taxon>Insecta</taxon>
        <taxon>Pterygota</taxon>
        <taxon>Neoptera</taxon>
        <taxon>Endopterygota</taxon>
        <taxon>Coleoptera</taxon>
        <taxon>Polyphaga</taxon>
        <taxon>Cucujiformia</taxon>
        <taxon>Chrysomeloidea</taxon>
        <taxon>Chrysomelidae</taxon>
        <taxon>Galerucinae</taxon>
        <taxon>Diabroticina</taxon>
        <taxon>Diabroticites</taxon>
        <taxon>Diabrotica</taxon>
    </lineage>
</organism>
<dbReference type="Proteomes" id="UP001153709">
    <property type="component" value="Chromosome 2"/>
</dbReference>
<dbReference type="PANTHER" id="PTHR21580">
    <property type="entry name" value="SHIPPO-1-RELATED"/>
    <property type="match status" value="1"/>
</dbReference>
<accession>A0A9N9SUY7</accession>
<dbReference type="InterPro" id="IPR051291">
    <property type="entry name" value="CIMAP"/>
</dbReference>
<reference evidence="1" key="1">
    <citation type="submission" date="2022-01" db="EMBL/GenBank/DDBJ databases">
        <authorList>
            <person name="King R."/>
        </authorList>
    </citation>
    <scope>NUCLEOTIDE SEQUENCE</scope>
</reference>
<sequence>MPVRTDFPAPNKYNLPSVIGYPKHDVSKYRYPNYTMAPKLPLIGKTLGPGPKYYPERYTRVGRVTAPKYSIKSRAKPLTQFVGPGANAYHPELSPRMKDQRPPCYTIKSRRPPLKGFATPGPKYALPTTLGCHVPDVYERPCYTMRPKLPYLQGDKTPGPKYLGIDTNIFKQKPPIYTMRPKLHIPQRSKSPGPKYYPQLPKCVQTNKRGWSFGLKIWKTDPYYMPKDLESGC</sequence>
<evidence type="ECO:0000313" key="2">
    <source>
        <dbReference type="Proteomes" id="UP001153709"/>
    </source>
</evidence>
<proteinExistence type="predicted"/>
<gene>
    <name evidence="1" type="ORF">DIABBA_LOCUS3701</name>
</gene>
<name>A0A9N9SUY7_DIABA</name>
<dbReference type="AlphaFoldDB" id="A0A9N9SUY7"/>